<reference evidence="4" key="1">
    <citation type="journal article" date="2019" name="Int. J. Syst. Evol. Microbiol.">
        <title>The Global Catalogue of Microorganisms (GCM) 10K type strain sequencing project: providing services to taxonomists for standard genome sequencing and annotation.</title>
        <authorList>
            <consortium name="The Broad Institute Genomics Platform"/>
            <consortium name="The Broad Institute Genome Sequencing Center for Infectious Disease"/>
            <person name="Wu L."/>
            <person name="Ma J."/>
        </authorList>
    </citation>
    <scope>NUCLEOTIDE SEQUENCE [LARGE SCALE GENOMIC DNA]</scope>
    <source>
        <strain evidence="4">JCM 17137</strain>
    </source>
</reference>
<dbReference type="InterPro" id="IPR000914">
    <property type="entry name" value="SBP_5_dom"/>
</dbReference>
<dbReference type="Gene3D" id="3.40.190.10">
    <property type="entry name" value="Periplasmic binding protein-like II"/>
    <property type="match status" value="1"/>
</dbReference>
<keyword evidence="4" id="KW-1185">Reference proteome</keyword>
<dbReference type="EMBL" id="BAABDD010000025">
    <property type="protein sequence ID" value="GAA3757636.1"/>
    <property type="molecule type" value="Genomic_DNA"/>
</dbReference>
<feature type="signal peptide" evidence="1">
    <location>
        <begin position="1"/>
        <end position="17"/>
    </location>
</feature>
<comment type="caution">
    <text evidence="3">The sequence shown here is derived from an EMBL/GenBank/DDBJ whole genome shotgun (WGS) entry which is preliminary data.</text>
</comment>
<dbReference type="PIRSF" id="PIRSF002741">
    <property type="entry name" value="MppA"/>
    <property type="match status" value="1"/>
</dbReference>
<organism evidence="3 4">
    <name type="scientific">Salinactinospora qingdaonensis</name>
    <dbReference type="NCBI Taxonomy" id="702744"/>
    <lineage>
        <taxon>Bacteria</taxon>
        <taxon>Bacillati</taxon>
        <taxon>Actinomycetota</taxon>
        <taxon>Actinomycetes</taxon>
        <taxon>Streptosporangiales</taxon>
        <taxon>Nocardiopsidaceae</taxon>
        <taxon>Salinactinospora</taxon>
    </lineage>
</organism>
<feature type="domain" description="Solute-binding protein family 5" evidence="2">
    <location>
        <begin position="111"/>
        <end position="467"/>
    </location>
</feature>
<feature type="chain" id="PRO_5046731209" evidence="1">
    <location>
        <begin position="18"/>
        <end position="559"/>
    </location>
</feature>
<evidence type="ECO:0000256" key="1">
    <source>
        <dbReference type="SAM" id="SignalP"/>
    </source>
</evidence>
<dbReference type="Proteomes" id="UP001500908">
    <property type="component" value="Unassembled WGS sequence"/>
</dbReference>
<accession>A0ABP7G6G6</accession>
<dbReference type="Pfam" id="PF00496">
    <property type="entry name" value="SBP_bac_5"/>
    <property type="match status" value="1"/>
</dbReference>
<dbReference type="SUPFAM" id="SSF53850">
    <property type="entry name" value="Periplasmic binding protein-like II"/>
    <property type="match status" value="1"/>
</dbReference>
<dbReference type="PANTHER" id="PTHR30290:SF65">
    <property type="entry name" value="MONOACYL PHOSPHATIDYLINOSITOL TETRAMANNOSIDE-BINDING PROTEIN LPQW-RELATED"/>
    <property type="match status" value="1"/>
</dbReference>
<name>A0ABP7G6G6_9ACTN</name>
<protein>
    <submittedName>
        <fullName evidence="3">ABC transporter family substrate-binding protein</fullName>
    </submittedName>
</protein>
<sequence length="559" mass="61059">MVLLCALFLTASGTACESDASSETDGGPQRLSAVEINPTDRAELADGGTLRWGINEFPSQWNFHHANGGLSTVSTVLTSLMPRPFRVDGSGEAHPDPDYVRDVTVEFSPRQTVTLRLNPQARWSDGTPITWRDYAGMVYALSGESSGYQVGSSIGYDRIADVSAGADDYEVVITFDRPFTEYRSLFHLLLPADYTDSPERFNTGYLDRIPITAGPFTVEAIDRTAQTLTLVRDPDWWGEPAKLDRIIFRSLGAEALASAFLDGGIDVYTLPPDPASLERVSDARDGEIRAALAPDYRHITLNGQSPALSDVDVRHAVFLAIDRTALAESAFGSLAWQPDQPLGNHFLLPVQEGYRDNSGQWGKHDPERAMELLERAGWSGGPDEGRTKDGQRLSLRYIVPRGYAPARNEAQLVQSMLGQVGVEVVIEEVSGDELFSSYVVPGDYDLVSFVTTGDGFPVSGGMEQWANAVTVDGERRWRGNVGRIGSPEIDAAMSKALTTTDRDVAIQHINEADRLLWEAGHTLPLYQRPEFTAVRSDLANIGAAGFAILDYADIGFLKP</sequence>
<keyword evidence="1" id="KW-0732">Signal</keyword>
<dbReference type="PANTHER" id="PTHR30290">
    <property type="entry name" value="PERIPLASMIC BINDING COMPONENT OF ABC TRANSPORTER"/>
    <property type="match status" value="1"/>
</dbReference>
<gene>
    <name evidence="3" type="ORF">GCM10022402_39850</name>
</gene>
<dbReference type="CDD" id="cd08501">
    <property type="entry name" value="PBP2_Lpqw"/>
    <property type="match status" value="1"/>
</dbReference>
<evidence type="ECO:0000259" key="2">
    <source>
        <dbReference type="Pfam" id="PF00496"/>
    </source>
</evidence>
<evidence type="ECO:0000313" key="3">
    <source>
        <dbReference type="EMBL" id="GAA3757636.1"/>
    </source>
</evidence>
<dbReference type="Gene3D" id="3.10.105.10">
    <property type="entry name" value="Dipeptide-binding Protein, Domain 3"/>
    <property type="match status" value="1"/>
</dbReference>
<evidence type="ECO:0000313" key="4">
    <source>
        <dbReference type="Proteomes" id="UP001500908"/>
    </source>
</evidence>
<dbReference type="InterPro" id="IPR030678">
    <property type="entry name" value="Peptide/Ni-bd"/>
</dbReference>
<dbReference type="InterPro" id="IPR039424">
    <property type="entry name" value="SBP_5"/>
</dbReference>
<proteinExistence type="predicted"/>
<dbReference type="Gene3D" id="3.90.76.10">
    <property type="entry name" value="Dipeptide-binding Protein, Domain 1"/>
    <property type="match status" value="1"/>
</dbReference>